<feature type="region of interest" description="Disordered" evidence="2">
    <location>
        <begin position="670"/>
        <end position="737"/>
    </location>
</feature>
<name>A0A8X8AZ80_BRACI</name>
<feature type="compositionally biased region" description="Acidic residues" evidence="2">
    <location>
        <begin position="692"/>
        <end position="702"/>
    </location>
</feature>
<comment type="caution">
    <text evidence="3">The sequence shown here is derived from an EMBL/GenBank/DDBJ whole genome shotgun (WGS) entry which is preliminary data.</text>
</comment>
<organism evidence="3 4">
    <name type="scientific">Brassica carinata</name>
    <name type="common">Ethiopian mustard</name>
    <name type="synonym">Abyssinian cabbage</name>
    <dbReference type="NCBI Taxonomy" id="52824"/>
    <lineage>
        <taxon>Eukaryota</taxon>
        <taxon>Viridiplantae</taxon>
        <taxon>Streptophyta</taxon>
        <taxon>Embryophyta</taxon>
        <taxon>Tracheophyta</taxon>
        <taxon>Spermatophyta</taxon>
        <taxon>Magnoliopsida</taxon>
        <taxon>eudicotyledons</taxon>
        <taxon>Gunneridae</taxon>
        <taxon>Pentapetalae</taxon>
        <taxon>rosids</taxon>
        <taxon>malvids</taxon>
        <taxon>Brassicales</taxon>
        <taxon>Brassicaceae</taxon>
        <taxon>Brassiceae</taxon>
        <taxon>Brassica</taxon>
    </lineage>
</organism>
<sequence length="814" mass="89538">MRYVFSRWVVRSFLVYRGTSGASLYHGPTLAHHPNTIAYPERFFESAQAIAAHSYLRWPDLSRECLRRQHARIERVDWESKLPCVLGPRKSRLSPFTRKQQELLDKAREMEGVLDLSALLEGRLQLLPKKKMTADGLPDPTGSENVGTDQGGAPDHESLVHKNTLTVKAKKRAVGAHRSTSSEGDAPIEAAALPEEASKVSKKRKGKGKDNSTGDQDREETGKDLGDDQPIETVPEGQPKKKTKKRPAEMGTLLLKSPSPDVPLERKRQRGVSGDVPRGRIIAPKESAPASGSLRGGSHSEGSLAKKARGGSHSGVPDRVSFTYDEKTPLVFNPRQCAELTRQIRSGTKELPLVDDLFFRDEYIDAASAGRRRDGSVNNLLERYDSALKQTMGQLGASQKLPRVRLGVIERLRAEQKKAEDKAAEEREVLQVKFAELDDKLKSDRAARKELAREKARLEQANAALEKDKDELLEERDAAVEKFIRERKLLRDSRSQEVTHERVRVQTAMIDKSSRCFSRIRDYLSRRNSSEKAKNLYGQASGTRKFLKMVKDSGAEISQELIDIFIDQEKQLEAEVASLGGGPLPLSDLVLSPLVLPSRFSNEEFMATLDPYGSNDDLIGSETASRLQTPCEPLEDQSTGHPEETVVDNTLALMDQVPILEKSVIEEDAELAREEGSKSACPKDLVEVSDTSSEEQEEEGQTEDVPSATLPEPDEANKIAETEGTITQGGGDTLVPGANLAVPVPKGGEEQDVAALEVNPLVPSVDDIGDPSLLVAEGDREVLEPDGRVGEDGSANSELIPSECCCILSLFLNF</sequence>
<feature type="compositionally biased region" description="Basic and acidic residues" evidence="2">
    <location>
        <begin position="208"/>
        <end position="226"/>
    </location>
</feature>
<keyword evidence="1" id="KW-0175">Coiled coil</keyword>
<evidence type="ECO:0000256" key="2">
    <source>
        <dbReference type="SAM" id="MobiDB-lite"/>
    </source>
</evidence>
<evidence type="ECO:0000313" key="4">
    <source>
        <dbReference type="Proteomes" id="UP000886595"/>
    </source>
</evidence>
<accession>A0A8X8AZ80</accession>
<feature type="region of interest" description="Disordered" evidence="2">
    <location>
        <begin position="132"/>
        <end position="320"/>
    </location>
</feature>
<feature type="coiled-coil region" evidence="1">
    <location>
        <begin position="409"/>
        <end position="482"/>
    </location>
</feature>
<gene>
    <name evidence="3" type="ORF">Bca52824_018239</name>
</gene>
<keyword evidence="4" id="KW-1185">Reference proteome</keyword>
<reference evidence="3 4" key="1">
    <citation type="submission" date="2020-02" db="EMBL/GenBank/DDBJ databases">
        <authorList>
            <person name="Ma Q."/>
            <person name="Huang Y."/>
            <person name="Song X."/>
            <person name="Pei D."/>
        </authorList>
    </citation>
    <scope>NUCLEOTIDE SEQUENCE [LARGE SCALE GENOMIC DNA]</scope>
    <source>
        <strain evidence="3">Sxm20200214</strain>
        <tissue evidence="3">Leaf</tissue>
    </source>
</reference>
<protein>
    <submittedName>
        <fullName evidence="3">Uncharacterized protein</fullName>
    </submittedName>
</protein>
<dbReference type="EMBL" id="JAAMPC010000004">
    <property type="protein sequence ID" value="KAG2315117.1"/>
    <property type="molecule type" value="Genomic_DNA"/>
</dbReference>
<evidence type="ECO:0000256" key="1">
    <source>
        <dbReference type="SAM" id="Coils"/>
    </source>
</evidence>
<dbReference type="Proteomes" id="UP000886595">
    <property type="component" value="Unassembled WGS sequence"/>
</dbReference>
<proteinExistence type="predicted"/>
<evidence type="ECO:0000313" key="3">
    <source>
        <dbReference type="EMBL" id="KAG2315117.1"/>
    </source>
</evidence>
<dbReference type="AlphaFoldDB" id="A0A8X8AZ80"/>